<keyword evidence="6 9" id="KW-0028">Amino-acid biosynthesis</keyword>
<dbReference type="EC" id="6.3.4.5" evidence="3 9"/>
<dbReference type="Proteomes" id="UP000243406">
    <property type="component" value="Unassembled WGS sequence"/>
</dbReference>
<dbReference type="HAMAP" id="MF_00005">
    <property type="entry name" value="Arg_succ_synth_type1"/>
    <property type="match status" value="1"/>
</dbReference>
<dbReference type="PROSITE" id="PS00565">
    <property type="entry name" value="ARGININOSUCCIN_SYN_2"/>
    <property type="match status" value="1"/>
</dbReference>
<dbReference type="InterPro" id="IPR048268">
    <property type="entry name" value="Arginosuc_syn_C"/>
</dbReference>
<protein>
    <recommendedName>
        <fullName evidence="3 9">Argininosuccinate synthase</fullName>
        <ecNumber evidence="3 9">6.3.4.5</ecNumber>
    </recommendedName>
    <alternativeName>
        <fullName evidence="9">Citrulline--aspartate ligase</fullName>
    </alternativeName>
</protein>
<comment type="subunit">
    <text evidence="2 9">Homotetramer.</text>
</comment>
<dbReference type="PROSITE" id="PS00564">
    <property type="entry name" value="ARGININOSUCCIN_SYN_1"/>
    <property type="match status" value="1"/>
</dbReference>
<feature type="binding site" evidence="9">
    <location>
        <position position="280"/>
    </location>
    <ligand>
        <name>L-citrulline</name>
        <dbReference type="ChEBI" id="CHEBI:57743"/>
    </ligand>
</feature>
<dbReference type="RefSeq" id="WP_079589014.1">
    <property type="nucleotide sequence ID" value="NZ_FUYN01000002.1"/>
</dbReference>
<dbReference type="Gene3D" id="1.20.5.470">
    <property type="entry name" value="Single helix bin"/>
    <property type="match status" value="1"/>
</dbReference>
<dbReference type="Gene3D" id="3.40.50.620">
    <property type="entry name" value="HUPs"/>
    <property type="match status" value="1"/>
</dbReference>
<proteinExistence type="inferred from homology"/>
<dbReference type="PANTHER" id="PTHR11587">
    <property type="entry name" value="ARGININOSUCCINATE SYNTHASE"/>
    <property type="match status" value="1"/>
</dbReference>
<dbReference type="InterPro" id="IPR024074">
    <property type="entry name" value="AS_cat/multimer_dom_body"/>
</dbReference>
<feature type="binding site" evidence="9">
    <location>
        <position position="93"/>
    </location>
    <ligand>
        <name>L-citrulline</name>
        <dbReference type="ChEBI" id="CHEBI:57743"/>
    </ligand>
</feature>
<evidence type="ECO:0000256" key="7">
    <source>
        <dbReference type="ARBA" id="ARBA00022741"/>
    </source>
</evidence>
<evidence type="ECO:0000256" key="8">
    <source>
        <dbReference type="ARBA" id="ARBA00022840"/>
    </source>
</evidence>
<evidence type="ECO:0000256" key="3">
    <source>
        <dbReference type="ARBA" id="ARBA00012286"/>
    </source>
</evidence>
<dbReference type="SUPFAM" id="SSF52402">
    <property type="entry name" value="Adenine nucleotide alpha hydrolases-like"/>
    <property type="match status" value="1"/>
</dbReference>
<dbReference type="GO" id="GO:0005524">
    <property type="term" value="F:ATP binding"/>
    <property type="evidence" value="ECO:0007669"/>
    <property type="project" value="UniProtKB-UniRule"/>
</dbReference>
<dbReference type="FunFam" id="3.40.50.620:FF:000019">
    <property type="entry name" value="Argininosuccinate synthase"/>
    <property type="match status" value="1"/>
</dbReference>
<keyword evidence="8 9" id="KW-0067">ATP-binding</keyword>
<dbReference type="NCBIfam" id="NF001770">
    <property type="entry name" value="PRK00509.1"/>
    <property type="match status" value="1"/>
</dbReference>
<dbReference type="GO" id="GO:0005737">
    <property type="term" value="C:cytoplasm"/>
    <property type="evidence" value="ECO:0007669"/>
    <property type="project" value="UniProtKB-SubCell"/>
</dbReference>
<dbReference type="Gene3D" id="3.90.1260.10">
    <property type="entry name" value="Argininosuccinate synthetase, chain A, domain 2"/>
    <property type="match status" value="1"/>
</dbReference>
<feature type="domain" description="Arginosuccinate synthase-like N-terminal" evidence="10">
    <location>
        <begin position="11"/>
        <end position="172"/>
    </location>
</feature>
<feature type="binding site" evidence="9">
    <location>
        <position position="129"/>
    </location>
    <ligand>
        <name>L-citrulline</name>
        <dbReference type="ChEBI" id="CHEBI:57743"/>
    </ligand>
</feature>
<keyword evidence="9" id="KW-0963">Cytoplasm</keyword>
<comment type="caution">
    <text evidence="9">Lacks conserved residue(s) required for the propagation of feature annotation.</text>
</comment>
<feature type="domain" description="Arginosuccinate synthase C-terminal" evidence="11">
    <location>
        <begin position="181"/>
        <end position="399"/>
    </location>
</feature>
<evidence type="ECO:0000259" key="10">
    <source>
        <dbReference type="Pfam" id="PF00764"/>
    </source>
</evidence>
<gene>
    <name evidence="9" type="primary">argG</name>
    <name evidence="12" type="ORF">SAMN02745120_1089</name>
</gene>
<evidence type="ECO:0000313" key="12">
    <source>
        <dbReference type="EMBL" id="SKB36978.1"/>
    </source>
</evidence>
<feature type="binding site" evidence="9">
    <location>
        <position position="129"/>
    </location>
    <ligand>
        <name>L-aspartate</name>
        <dbReference type="ChEBI" id="CHEBI:29991"/>
    </ligand>
</feature>
<keyword evidence="4 9" id="KW-0055">Arginine biosynthesis</keyword>
<evidence type="ECO:0000256" key="1">
    <source>
        <dbReference type="ARBA" id="ARBA00004967"/>
    </source>
</evidence>
<evidence type="ECO:0000256" key="9">
    <source>
        <dbReference type="HAMAP-Rule" id="MF_00005"/>
    </source>
</evidence>
<feature type="binding site" evidence="9">
    <location>
        <position position="182"/>
    </location>
    <ligand>
        <name>L-citrulline</name>
        <dbReference type="ChEBI" id="CHEBI:57743"/>
    </ligand>
</feature>
<comment type="similarity">
    <text evidence="9">Belongs to the argininosuccinate synthase family. Type 1 subfamily.</text>
</comment>
<feature type="binding site" evidence="9">
    <location>
        <position position="125"/>
    </location>
    <ligand>
        <name>L-aspartate</name>
        <dbReference type="ChEBI" id="CHEBI:29991"/>
    </ligand>
</feature>
<evidence type="ECO:0000256" key="2">
    <source>
        <dbReference type="ARBA" id="ARBA00011881"/>
    </source>
</evidence>
<dbReference type="GO" id="GO:0000053">
    <property type="term" value="P:argininosuccinate metabolic process"/>
    <property type="evidence" value="ECO:0007669"/>
    <property type="project" value="TreeGrafter"/>
</dbReference>
<dbReference type="InterPro" id="IPR018223">
    <property type="entry name" value="Arginosuc_synth_CS"/>
</dbReference>
<dbReference type="EMBL" id="FUYN01000002">
    <property type="protein sequence ID" value="SKB36978.1"/>
    <property type="molecule type" value="Genomic_DNA"/>
</dbReference>
<evidence type="ECO:0000256" key="5">
    <source>
        <dbReference type="ARBA" id="ARBA00022598"/>
    </source>
</evidence>
<dbReference type="InterPro" id="IPR048267">
    <property type="entry name" value="Arginosuc_syn_N"/>
</dbReference>
<dbReference type="InterPro" id="IPR014729">
    <property type="entry name" value="Rossmann-like_a/b/a_fold"/>
</dbReference>
<dbReference type="Pfam" id="PF00764">
    <property type="entry name" value="Arginosuc_synth"/>
    <property type="match status" value="1"/>
</dbReference>
<dbReference type="UniPathway" id="UPA00068">
    <property type="reaction ID" value="UER00113"/>
</dbReference>
<dbReference type="OrthoDB" id="9801641at2"/>
<feature type="binding site" evidence="9">
    <location>
        <position position="268"/>
    </location>
    <ligand>
        <name>L-citrulline</name>
        <dbReference type="ChEBI" id="CHEBI:57743"/>
    </ligand>
</feature>
<dbReference type="InterPro" id="IPR023434">
    <property type="entry name" value="Arginosuc_synth_type_1_subfam"/>
</dbReference>
<dbReference type="FunFam" id="3.90.1260.10:FF:000007">
    <property type="entry name" value="Argininosuccinate synthase"/>
    <property type="match status" value="1"/>
</dbReference>
<evidence type="ECO:0000256" key="6">
    <source>
        <dbReference type="ARBA" id="ARBA00022605"/>
    </source>
</evidence>
<dbReference type="NCBIfam" id="TIGR00032">
    <property type="entry name" value="argG"/>
    <property type="match status" value="1"/>
</dbReference>
<keyword evidence="5 9" id="KW-0436">Ligase</keyword>
<dbReference type="Pfam" id="PF20979">
    <property type="entry name" value="Arginosuc_syn_C"/>
    <property type="match status" value="1"/>
</dbReference>
<feature type="binding site" evidence="9">
    <location>
        <position position="133"/>
    </location>
    <ligand>
        <name>L-citrulline</name>
        <dbReference type="ChEBI" id="CHEBI:57743"/>
    </ligand>
</feature>
<organism evidence="12 13">
    <name type="scientific">Acetoanaerobium noterae</name>
    <dbReference type="NCBI Taxonomy" id="745369"/>
    <lineage>
        <taxon>Bacteria</taxon>
        <taxon>Bacillati</taxon>
        <taxon>Bacillota</taxon>
        <taxon>Clostridia</taxon>
        <taxon>Peptostreptococcales</taxon>
        <taxon>Filifactoraceae</taxon>
        <taxon>Acetoanaerobium</taxon>
    </lineage>
</organism>
<dbReference type="InterPro" id="IPR001518">
    <property type="entry name" value="Arginosuc_synth"/>
</dbReference>
<dbReference type="CDD" id="cd01999">
    <property type="entry name" value="ASS"/>
    <property type="match status" value="1"/>
</dbReference>
<keyword evidence="7 9" id="KW-0547">Nucleotide-binding</keyword>
<dbReference type="GO" id="GO:0006526">
    <property type="term" value="P:L-arginine biosynthetic process"/>
    <property type="evidence" value="ECO:0007669"/>
    <property type="project" value="UniProtKB-UniRule"/>
</dbReference>
<feature type="binding site" evidence="9">
    <location>
        <position position="191"/>
    </location>
    <ligand>
        <name>L-citrulline</name>
        <dbReference type="ChEBI" id="CHEBI:57743"/>
    </ligand>
</feature>
<evidence type="ECO:0000256" key="4">
    <source>
        <dbReference type="ARBA" id="ARBA00022571"/>
    </source>
</evidence>
<comment type="pathway">
    <text evidence="1 9">Amino-acid biosynthesis; L-arginine biosynthesis; L-arginine from L-ornithine and carbamoyl phosphate: step 2/3.</text>
</comment>
<feature type="binding site" evidence="9">
    <location>
        <begin position="15"/>
        <end position="23"/>
    </location>
    <ligand>
        <name>ATP</name>
        <dbReference type="ChEBI" id="CHEBI:30616"/>
    </ligand>
</feature>
<accession>A0A1T5APT0</accession>
<sequence length="421" mass="46944">MKTNNITKKDKIVLAYSGGLDTSIIIPWLKENYNADIIAACINVGQDEDMQKVQEKAIKSGASKVYIADVVDEFVKDYVYKSIKANALYEGKYLLGTALARPLIAKKLVEIAHIEGAPYICHGCTGKGNDQVRFEVGIAAFDPDIKVIAPWRIWDIKSREDAIDYANEKGIEIACTKEKIYSRDQNLLHISHEGGDLEDTKNEHKADILYMMTKTLEKASDEAEYVELTFDKGEAVMLNGVSLEPHEMLAQLNQIGSNHGIGVLDMIENRLVGMKSRGVYETPGGSILVQAHCLLESLTLDRNTTHTKSILALEYAKLIYDGLWFSPLRESLDAFFEKTQEMVSGTVKIKLYKGNIMPASIDSPFALYDEAISSFGESPLYDHKDAEGFINLYSLPTKIQSMMKKKVQQQEALKNNIKAVG</sequence>
<reference evidence="13" key="1">
    <citation type="submission" date="2017-02" db="EMBL/GenBank/DDBJ databases">
        <authorList>
            <person name="Varghese N."/>
            <person name="Submissions S."/>
        </authorList>
    </citation>
    <scope>NUCLEOTIDE SEQUENCE [LARGE SCALE GENOMIC DNA]</scope>
    <source>
        <strain evidence="13">ATCC 35199</strain>
    </source>
</reference>
<comment type="catalytic activity">
    <reaction evidence="9">
        <text>L-citrulline + L-aspartate + ATP = 2-(N(omega)-L-arginino)succinate + AMP + diphosphate + H(+)</text>
        <dbReference type="Rhea" id="RHEA:10932"/>
        <dbReference type="ChEBI" id="CHEBI:15378"/>
        <dbReference type="ChEBI" id="CHEBI:29991"/>
        <dbReference type="ChEBI" id="CHEBI:30616"/>
        <dbReference type="ChEBI" id="CHEBI:33019"/>
        <dbReference type="ChEBI" id="CHEBI:57472"/>
        <dbReference type="ChEBI" id="CHEBI:57743"/>
        <dbReference type="ChEBI" id="CHEBI:456215"/>
        <dbReference type="EC" id="6.3.4.5"/>
    </reaction>
</comment>
<evidence type="ECO:0000259" key="11">
    <source>
        <dbReference type="Pfam" id="PF20979"/>
    </source>
</evidence>
<dbReference type="SUPFAM" id="SSF69864">
    <property type="entry name" value="Argininosuccinate synthetase, C-terminal domain"/>
    <property type="match status" value="1"/>
</dbReference>
<evidence type="ECO:0000313" key="13">
    <source>
        <dbReference type="Proteomes" id="UP000243406"/>
    </source>
</evidence>
<name>A0A1T5APT0_9FIRM</name>
<dbReference type="GO" id="GO:0004055">
    <property type="term" value="F:argininosuccinate synthase activity"/>
    <property type="evidence" value="ECO:0007669"/>
    <property type="project" value="UniProtKB-UniRule"/>
</dbReference>
<dbReference type="AlphaFoldDB" id="A0A1T5APT0"/>
<comment type="subcellular location">
    <subcellularLocation>
        <location evidence="9">Cytoplasm</location>
    </subcellularLocation>
</comment>
<feature type="binding site" evidence="9">
    <location>
        <position position="130"/>
    </location>
    <ligand>
        <name>L-aspartate</name>
        <dbReference type="ChEBI" id="CHEBI:29991"/>
    </ligand>
</feature>
<feature type="binding site" evidence="9">
    <location>
        <position position="123"/>
    </location>
    <ligand>
        <name>ATP</name>
        <dbReference type="ChEBI" id="CHEBI:30616"/>
    </ligand>
</feature>
<dbReference type="PANTHER" id="PTHR11587:SF2">
    <property type="entry name" value="ARGININOSUCCINATE SYNTHASE"/>
    <property type="match status" value="1"/>
</dbReference>
<keyword evidence="13" id="KW-1185">Reference proteome</keyword>
<dbReference type="GO" id="GO:0000050">
    <property type="term" value="P:urea cycle"/>
    <property type="evidence" value="ECO:0007669"/>
    <property type="project" value="TreeGrafter"/>
</dbReference>